<gene>
    <name evidence="1" type="ORF">G6Z78_0003453</name>
</gene>
<protein>
    <submittedName>
        <fullName evidence="1">MOS1T transposase</fullName>
    </submittedName>
</protein>
<accession>A0A836ERZ9</accession>
<organism evidence="1 2">
    <name type="scientific">Pseudoatta argentina</name>
    <dbReference type="NCBI Taxonomy" id="621737"/>
    <lineage>
        <taxon>Eukaryota</taxon>
        <taxon>Metazoa</taxon>
        <taxon>Ecdysozoa</taxon>
        <taxon>Arthropoda</taxon>
        <taxon>Hexapoda</taxon>
        <taxon>Insecta</taxon>
        <taxon>Pterygota</taxon>
        <taxon>Neoptera</taxon>
        <taxon>Endopterygota</taxon>
        <taxon>Hymenoptera</taxon>
        <taxon>Apocrita</taxon>
        <taxon>Aculeata</taxon>
        <taxon>Formicoidea</taxon>
        <taxon>Formicidae</taxon>
        <taxon>Myrmicinae</taxon>
        <taxon>Pseudoatta</taxon>
    </lineage>
</organism>
<feature type="non-terminal residue" evidence="1">
    <location>
        <position position="131"/>
    </location>
</feature>
<proteinExistence type="predicted"/>
<dbReference type="InterPro" id="IPR052709">
    <property type="entry name" value="Transposase-MT_Hybrid"/>
</dbReference>
<feature type="non-terminal residue" evidence="1">
    <location>
        <position position="1"/>
    </location>
</feature>
<dbReference type="Gene3D" id="1.10.10.10">
    <property type="entry name" value="Winged helix-like DNA-binding domain superfamily/Winged helix DNA-binding domain"/>
    <property type="match status" value="1"/>
</dbReference>
<keyword evidence="2" id="KW-1185">Reference proteome</keyword>
<sequence>FGTKDKECPDQPKKFEDEEVEALLDQDQSQTQEELAESLNVDRLTISRRLKAIGMHPPYSPDIAPSDYYLFRSMTHGLSEQRFHSYKDTKKWVDSWIKRCVVLSMWNPPYQKDRKKWLAMDNILNVTIFLQ</sequence>
<dbReference type="AlphaFoldDB" id="A0A836ERZ9"/>
<dbReference type="InterPro" id="IPR036388">
    <property type="entry name" value="WH-like_DNA-bd_sf"/>
</dbReference>
<evidence type="ECO:0000313" key="1">
    <source>
        <dbReference type="EMBL" id="KAG5318989.1"/>
    </source>
</evidence>
<dbReference type="EMBL" id="JAANIA010001783">
    <property type="protein sequence ID" value="KAG5318989.1"/>
    <property type="molecule type" value="Genomic_DNA"/>
</dbReference>
<reference evidence="1" key="1">
    <citation type="submission" date="2020-02" db="EMBL/GenBank/DDBJ databases">
        <title>Relaxed selection underlies rapid genomic changes in the transitions from sociality to social parasitism in ants.</title>
        <authorList>
            <person name="Bi X."/>
        </authorList>
    </citation>
    <scope>NUCLEOTIDE SEQUENCE</scope>
    <source>
        <strain evidence="1">BGI-DK2014c</strain>
        <tissue evidence="1">Whole body</tissue>
    </source>
</reference>
<dbReference type="PANTHER" id="PTHR46060">
    <property type="entry name" value="MARINER MOS1 TRANSPOSASE-LIKE PROTEIN"/>
    <property type="match status" value="1"/>
</dbReference>
<comment type="caution">
    <text evidence="1">The sequence shown here is derived from an EMBL/GenBank/DDBJ whole genome shotgun (WGS) entry which is preliminary data.</text>
</comment>
<evidence type="ECO:0000313" key="2">
    <source>
        <dbReference type="Proteomes" id="UP000668214"/>
    </source>
</evidence>
<dbReference type="PANTHER" id="PTHR46060:SF1">
    <property type="entry name" value="MARINER MOS1 TRANSPOSASE-LIKE PROTEIN"/>
    <property type="match status" value="1"/>
</dbReference>
<dbReference type="Proteomes" id="UP000668214">
    <property type="component" value="Unassembled WGS sequence"/>
</dbReference>
<name>A0A836ERZ9_9HYME</name>